<dbReference type="OrthoDB" id="188831at2759"/>
<proteinExistence type="predicted"/>
<dbReference type="STRING" id="2880.D7FNU0"/>
<feature type="repeat" description="ANK" evidence="1">
    <location>
        <begin position="668"/>
        <end position="700"/>
    </location>
</feature>
<feature type="region of interest" description="Disordered" evidence="2">
    <location>
        <begin position="888"/>
        <end position="911"/>
    </location>
</feature>
<dbReference type="EMBL" id="FN649751">
    <property type="protein sequence ID" value="CBJ30216.1"/>
    <property type="molecule type" value="Genomic_DNA"/>
</dbReference>
<organism evidence="3 4">
    <name type="scientific">Ectocarpus siliculosus</name>
    <name type="common">Brown alga</name>
    <name type="synonym">Conferva siliculosa</name>
    <dbReference type="NCBI Taxonomy" id="2880"/>
    <lineage>
        <taxon>Eukaryota</taxon>
        <taxon>Sar</taxon>
        <taxon>Stramenopiles</taxon>
        <taxon>Ochrophyta</taxon>
        <taxon>PX clade</taxon>
        <taxon>Phaeophyceae</taxon>
        <taxon>Ectocarpales</taxon>
        <taxon>Ectocarpaceae</taxon>
        <taxon>Ectocarpus</taxon>
    </lineage>
</organism>
<dbReference type="InParanoid" id="D7FNU0"/>
<dbReference type="PROSITE" id="PS50297">
    <property type="entry name" value="ANK_REP_REGION"/>
    <property type="match status" value="4"/>
</dbReference>
<feature type="repeat" description="ANK" evidence="1">
    <location>
        <begin position="635"/>
        <end position="667"/>
    </location>
</feature>
<dbReference type="InterPro" id="IPR002110">
    <property type="entry name" value="Ankyrin_rpt"/>
</dbReference>
<dbReference type="SMART" id="SM00248">
    <property type="entry name" value="ANK"/>
    <property type="match status" value="7"/>
</dbReference>
<dbReference type="PROSITE" id="PS50088">
    <property type="entry name" value="ANK_REPEAT"/>
    <property type="match status" value="4"/>
</dbReference>
<dbReference type="Gene3D" id="1.25.40.20">
    <property type="entry name" value="Ankyrin repeat-containing domain"/>
    <property type="match status" value="2"/>
</dbReference>
<sequence length="911" mass="100350">MEKNLKEICCNTKKGCPRPLMDKHGHNLEQELDTNESLSEFATLKTWLDEVVAQQRCALGLHTPISAEQGAKFSTFFARPECGGFRQHTSGKIHNMVKKVLTKQFLALLDMQNNPLNFSRVAQIRQRDRVSGLQQYYTSLTGHEFSNEVPCSRDSHHCDTRRLAEGGNHTHPVVIRTPPTDLSLYDALIQVRRECVRLGVVPATGPVHSIDHRCRLLQMKVADFHRKQMLIYESQRRQQWRVDIAPHDAALLKTFSHRHRSEHLRHALDAKDMDRVCVVLESGADPSTELRSGLFPMMAAVVKRSIPVIQRLLAAGADINHSNSKGMTALMWAVKRNDYAMVDALLEEGADVEVEGCSGWTAMSIASRHGRRDIAQFLVETLRADKVVGDMKATRALNHRSSVNRGLTPLAIAAIHRNEAMARCLMRLGAKPAVKCHQGHVAGEHAAKAGWGVFGLWLQETQAFGDRGVYTFADMNAENALRVAEQRMLDAISSGKTVQDDSKRNSRTTSVASNSGGSRPGPAMASSSGRQVSSATSGDTRPLSSASSRRRPTSSRKQGEPRPTPAIPATATEEEHNQTLPEPLPGVPSESARDGDLSEFLDVTQFQLGQIRSKVLLTVSILHEGRAAPDTETDTGHTALISAVYRGQSSSVRSLIQEGADPNYSNRNGRTALMAAAAAGDPKMVIILLRHKADAARTDIHGKVAGAYAFERGFADLAQLLAIAAADGHEAAVDWELDRSRREEEEKERQRVQHLMDREGGVGGDGVPEADLYDWMIRVTKPREAAKIADRKLQSEQGSFVQAEPSKHNNNSSVSPPRGQQKGRERCPKCTLFVPCLHFAGAKLPDGVAEWSVNQRGASRRANAGGKRLVYARSGNQSVAWWRTLHQAHRDRTLPPRPIERTRSSTPPVAD</sequence>
<dbReference type="eggNOG" id="KOG4177">
    <property type="taxonomic scope" value="Eukaryota"/>
</dbReference>
<dbReference type="EMBL" id="FN648292">
    <property type="protein sequence ID" value="CBJ30216.1"/>
    <property type="molecule type" value="Genomic_DNA"/>
</dbReference>
<evidence type="ECO:0000256" key="1">
    <source>
        <dbReference type="PROSITE-ProRule" id="PRU00023"/>
    </source>
</evidence>
<keyword evidence="4" id="KW-1185">Reference proteome</keyword>
<evidence type="ECO:0000313" key="4">
    <source>
        <dbReference type="Proteomes" id="UP000002630"/>
    </source>
</evidence>
<reference evidence="3 4" key="1">
    <citation type="journal article" date="2010" name="Nature">
        <title>The Ectocarpus genome and the independent evolution of multicellularity in brown algae.</title>
        <authorList>
            <person name="Cock J.M."/>
            <person name="Sterck L."/>
            <person name="Rouze P."/>
            <person name="Scornet D."/>
            <person name="Allen A.E."/>
            <person name="Amoutzias G."/>
            <person name="Anthouard V."/>
            <person name="Artiguenave F."/>
            <person name="Aury J.M."/>
            <person name="Badger J.H."/>
            <person name="Beszteri B."/>
            <person name="Billiau K."/>
            <person name="Bonnet E."/>
            <person name="Bothwell J.H."/>
            <person name="Bowler C."/>
            <person name="Boyen C."/>
            <person name="Brownlee C."/>
            <person name="Carrano C.J."/>
            <person name="Charrier B."/>
            <person name="Cho G.Y."/>
            <person name="Coelho S.M."/>
            <person name="Collen J."/>
            <person name="Corre E."/>
            <person name="Da Silva C."/>
            <person name="Delage L."/>
            <person name="Delaroque N."/>
            <person name="Dittami S.M."/>
            <person name="Doulbeau S."/>
            <person name="Elias M."/>
            <person name="Farnham G."/>
            <person name="Gachon C.M."/>
            <person name="Gschloessl B."/>
            <person name="Heesch S."/>
            <person name="Jabbari K."/>
            <person name="Jubin C."/>
            <person name="Kawai H."/>
            <person name="Kimura K."/>
            <person name="Kloareg B."/>
            <person name="Kupper F.C."/>
            <person name="Lang D."/>
            <person name="Le Bail A."/>
            <person name="Leblanc C."/>
            <person name="Lerouge P."/>
            <person name="Lohr M."/>
            <person name="Lopez P.J."/>
            <person name="Martens C."/>
            <person name="Maumus F."/>
            <person name="Michel G."/>
            <person name="Miranda-Saavedra D."/>
            <person name="Morales J."/>
            <person name="Moreau H."/>
            <person name="Motomura T."/>
            <person name="Nagasato C."/>
            <person name="Napoli C.A."/>
            <person name="Nelson D.R."/>
            <person name="Nyvall-Collen P."/>
            <person name="Peters A.F."/>
            <person name="Pommier C."/>
            <person name="Potin P."/>
            <person name="Poulain J."/>
            <person name="Quesneville H."/>
            <person name="Read B."/>
            <person name="Rensing S.A."/>
            <person name="Ritter A."/>
            <person name="Rousvoal S."/>
            <person name="Samanta M."/>
            <person name="Samson G."/>
            <person name="Schroeder D.C."/>
            <person name="Segurens B."/>
            <person name="Strittmatter M."/>
            <person name="Tonon T."/>
            <person name="Tregear J.W."/>
            <person name="Valentin K."/>
            <person name="von Dassow P."/>
            <person name="Yamagishi T."/>
            <person name="Van de Peer Y."/>
            <person name="Wincker P."/>
        </authorList>
    </citation>
    <scope>NUCLEOTIDE SEQUENCE [LARGE SCALE GENOMIC DNA]</scope>
    <source>
        <strain evidence="4">Ec32 / CCAP1310/4</strain>
    </source>
</reference>
<dbReference type="AlphaFoldDB" id="D7FNU0"/>
<feature type="compositionally biased region" description="Polar residues" evidence="2">
    <location>
        <begin position="525"/>
        <end position="539"/>
    </location>
</feature>
<feature type="region of interest" description="Disordered" evidence="2">
    <location>
        <begin position="494"/>
        <end position="593"/>
    </location>
</feature>
<feature type="repeat" description="ANK" evidence="1">
    <location>
        <begin position="292"/>
        <end position="324"/>
    </location>
</feature>
<accession>D7FNU0</accession>
<feature type="compositionally biased region" description="Basic and acidic residues" evidence="2">
    <location>
        <begin position="740"/>
        <end position="760"/>
    </location>
</feature>
<feature type="repeat" description="ANK" evidence="1">
    <location>
        <begin position="325"/>
        <end position="357"/>
    </location>
</feature>
<dbReference type="PANTHER" id="PTHR24184">
    <property type="entry name" value="SI:CH211-189E2.2"/>
    <property type="match status" value="1"/>
</dbReference>
<protein>
    <submittedName>
        <fullName evidence="3">Ankyrin</fullName>
    </submittedName>
</protein>
<gene>
    <name evidence="3" type="ORF">Esi_0180_0025</name>
</gene>
<evidence type="ECO:0000256" key="2">
    <source>
        <dbReference type="SAM" id="MobiDB-lite"/>
    </source>
</evidence>
<dbReference type="SUPFAM" id="SSF48403">
    <property type="entry name" value="Ankyrin repeat"/>
    <property type="match status" value="2"/>
</dbReference>
<evidence type="ECO:0000313" key="3">
    <source>
        <dbReference type="EMBL" id="CBJ30216.1"/>
    </source>
</evidence>
<dbReference type="InterPro" id="IPR036770">
    <property type="entry name" value="Ankyrin_rpt-contain_sf"/>
</dbReference>
<feature type="region of interest" description="Disordered" evidence="2">
    <location>
        <begin position="740"/>
        <end position="763"/>
    </location>
</feature>
<feature type="compositionally biased region" description="Polar residues" evidence="2">
    <location>
        <begin position="507"/>
        <end position="517"/>
    </location>
</feature>
<feature type="region of interest" description="Disordered" evidence="2">
    <location>
        <begin position="788"/>
        <end position="825"/>
    </location>
</feature>
<name>D7FNU0_ECTSI</name>
<dbReference type="Proteomes" id="UP000002630">
    <property type="component" value="Linkage Group LG26"/>
</dbReference>
<keyword evidence="1" id="KW-0040">ANK repeat</keyword>
<dbReference type="PANTHER" id="PTHR24184:SF11">
    <property type="entry name" value="ANKYRIN REPEAT AND SOCS BOX CONTAINING 3"/>
    <property type="match status" value="1"/>
</dbReference>
<feature type="compositionally biased region" description="Basic and acidic residues" evidence="2">
    <location>
        <begin position="888"/>
        <end position="903"/>
    </location>
</feature>
<dbReference type="Pfam" id="PF12796">
    <property type="entry name" value="Ank_2"/>
    <property type="match status" value="2"/>
</dbReference>